<dbReference type="Proteomes" id="UP000681722">
    <property type="component" value="Unassembled WGS sequence"/>
</dbReference>
<evidence type="ECO:0000313" key="3">
    <source>
        <dbReference type="EMBL" id="CAF1547177.1"/>
    </source>
</evidence>
<name>A0A815WKN1_9BILA</name>
<evidence type="ECO:0000313" key="4">
    <source>
        <dbReference type="EMBL" id="CAF4408005.1"/>
    </source>
</evidence>
<comment type="similarity">
    <text evidence="1">Belongs to the glycosyl hydrolase 13 family.</text>
</comment>
<evidence type="ECO:0000313" key="5">
    <source>
        <dbReference type="Proteomes" id="UP000663829"/>
    </source>
</evidence>
<protein>
    <recommendedName>
        <fullName evidence="2">Glycoside hydrolase family 13 N-terminal domain-containing protein</fullName>
    </recommendedName>
</protein>
<dbReference type="GO" id="GO:0004553">
    <property type="term" value="F:hydrolase activity, hydrolyzing O-glycosyl compounds"/>
    <property type="evidence" value="ECO:0007669"/>
    <property type="project" value="InterPro"/>
</dbReference>
<dbReference type="EMBL" id="CAJOBC010092274">
    <property type="protein sequence ID" value="CAF4408005.1"/>
    <property type="molecule type" value="Genomic_DNA"/>
</dbReference>
<proteinExistence type="inferred from homology"/>
<comment type="caution">
    <text evidence="3">The sequence shown here is derived from an EMBL/GenBank/DDBJ whole genome shotgun (WGS) entry which is preliminary data.</text>
</comment>
<dbReference type="InterPro" id="IPR014756">
    <property type="entry name" value="Ig_E-set"/>
</dbReference>
<dbReference type="Proteomes" id="UP000663829">
    <property type="component" value="Unassembled WGS sequence"/>
</dbReference>
<dbReference type="PANTHER" id="PTHR43002">
    <property type="entry name" value="GLYCOGEN DEBRANCHING ENZYME"/>
    <property type="match status" value="1"/>
</dbReference>
<dbReference type="CDD" id="cd02859">
    <property type="entry name" value="E_set_AMPKbeta_like_N"/>
    <property type="match status" value="1"/>
</dbReference>
<organism evidence="3 5">
    <name type="scientific">Didymodactylos carnosus</name>
    <dbReference type="NCBI Taxonomy" id="1234261"/>
    <lineage>
        <taxon>Eukaryota</taxon>
        <taxon>Metazoa</taxon>
        <taxon>Spiralia</taxon>
        <taxon>Gnathifera</taxon>
        <taxon>Rotifera</taxon>
        <taxon>Eurotatoria</taxon>
        <taxon>Bdelloidea</taxon>
        <taxon>Philodinida</taxon>
        <taxon>Philodinidae</taxon>
        <taxon>Didymodactylos</taxon>
    </lineage>
</organism>
<keyword evidence="5" id="KW-1185">Reference proteome</keyword>
<gene>
    <name evidence="3" type="ORF">GPM918_LOCUS38976</name>
    <name evidence="4" type="ORF">SRO942_LOCUS39832</name>
</gene>
<dbReference type="AlphaFoldDB" id="A0A815WKN1"/>
<accession>A0A815WKN1</accession>
<reference evidence="3" key="1">
    <citation type="submission" date="2021-02" db="EMBL/GenBank/DDBJ databases">
        <authorList>
            <person name="Nowell W R."/>
        </authorList>
    </citation>
    <scope>NUCLEOTIDE SEQUENCE</scope>
</reference>
<dbReference type="Gene3D" id="2.60.40.10">
    <property type="entry name" value="Immunoglobulins"/>
    <property type="match status" value="1"/>
</dbReference>
<dbReference type="GO" id="GO:0005975">
    <property type="term" value="P:carbohydrate metabolic process"/>
    <property type="evidence" value="ECO:0007669"/>
    <property type="project" value="InterPro"/>
</dbReference>
<dbReference type="EMBL" id="CAJNOQ010026610">
    <property type="protein sequence ID" value="CAF1547177.1"/>
    <property type="molecule type" value="Genomic_DNA"/>
</dbReference>
<evidence type="ECO:0000259" key="2">
    <source>
        <dbReference type="Pfam" id="PF02922"/>
    </source>
</evidence>
<dbReference type="OrthoDB" id="1740265at2759"/>
<dbReference type="InterPro" id="IPR013783">
    <property type="entry name" value="Ig-like_fold"/>
</dbReference>
<sequence>MLPSSSSSIEFKLYAPNSLCVSLIGSFSEWSEIEMQKTKDDGQWRVSIALEDGEYEYRFRLQPIKIKDKQAVHCVDFENVIDPYSKRVDIRKNVGIIKIKNGKEVVDEYQWKHDNEQNNLPQNKDLIIYEIFIADFTKEGKSF</sequence>
<dbReference type="Pfam" id="PF02922">
    <property type="entry name" value="CBM_48"/>
    <property type="match status" value="1"/>
</dbReference>
<dbReference type="InterPro" id="IPR004193">
    <property type="entry name" value="Glyco_hydro_13_N"/>
</dbReference>
<feature type="domain" description="Glycoside hydrolase family 13 N-terminal" evidence="2">
    <location>
        <begin position="7"/>
        <end position="62"/>
    </location>
</feature>
<dbReference type="SUPFAM" id="SSF81296">
    <property type="entry name" value="E set domains"/>
    <property type="match status" value="1"/>
</dbReference>
<evidence type="ECO:0000256" key="1">
    <source>
        <dbReference type="ARBA" id="ARBA00008061"/>
    </source>
</evidence>